<dbReference type="PATRIC" id="fig|1807.14.peg.3523"/>
<feature type="region of interest" description="Disordered" evidence="1">
    <location>
        <begin position="400"/>
        <end position="420"/>
    </location>
</feature>
<sequence>MWQVELSVARCSVGDMFAQVFDFDGSASEAELREVVTRCEQLKAQAAAAQARATASWAEKRRAAEAEVGMPLRRRGRGLASEVALARADSPARGNQHLGFAQALVHEMPYTLAALEAGVLTEYRATLIVTQSACLMVEDRRALDRELCADTDALVGLGNARIEAAAAAIAARLDAAAVVQRKERAAASARVSTRPAPNGMVYLTALMPLAQGIGVYAALRREADLCGDGRPRGQVMTDTLYHRVTARPAETPVPIAVNLVMADTTLVGDDDSPGWVQGYGPVPAAVVRDLVSDNVTDESAKATLRKLYRHPSSGQLVAMESRARIFPKGLAAFIGLRDQTCRTPYCDAPIRHHDHATPARHGGTTSALNGLGTCEACNYAKEAPGWTVTTRDTEGRHTADYTTPTGATYHSTAPPLPGPPIRRRYSVIEGGLSIDIVELGVELKAHLKRSA</sequence>
<evidence type="ECO:0000256" key="1">
    <source>
        <dbReference type="SAM" id="MobiDB-lite"/>
    </source>
</evidence>
<feature type="domain" description="HNH nuclease" evidence="2">
    <location>
        <begin position="329"/>
        <end position="379"/>
    </location>
</feature>
<gene>
    <name evidence="3" type="ORF">MOBUDSM44075_03501</name>
</gene>
<proteinExistence type="predicted"/>
<evidence type="ECO:0000313" key="4">
    <source>
        <dbReference type="Proteomes" id="UP000036313"/>
    </source>
</evidence>
<name>A0A0J6VYM9_9MYCO</name>
<comment type="caution">
    <text evidence="3">The sequence shown here is derived from an EMBL/GenBank/DDBJ whole genome shotgun (WGS) entry which is preliminary data.</text>
</comment>
<dbReference type="SMART" id="SM00507">
    <property type="entry name" value="HNHc"/>
    <property type="match status" value="1"/>
</dbReference>
<reference evidence="3 4" key="1">
    <citation type="journal article" date="2015" name="Genome Biol. Evol.">
        <title>Characterization of Three Mycobacterium spp. with Potential Use in Bioremediation by Genome Sequencing and Comparative Genomics.</title>
        <authorList>
            <person name="Das S."/>
            <person name="Pettersson B.M."/>
            <person name="Behra P.R."/>
            <person name="Ramesh M."/>
            <person name="Dasgupta S."/>
            <person name="Bhattacharya A."/>
            <person name="Kirsebom L.A."/>
        </authorList>
    </citation>
    <scope>NUCLEOTIDE SEQUENCE [LARGE SCALE GENOMIC DNA]</scope>
    <source>
        <strain evidence="3 4">DSM 44075</strain>
    </source>
</reference>
<dbReference type="Proteomes" id="UP000036313">
    <property type="component" value="Unassembled WGS sequence"/>
</dbReference>
<feature type="compositionally biased region" description="Polar residues" evidence="1">
    <location>
        <begin position="400"/>
        <end position="411"/>
    </location>
</feature>
<evidence type="ECO:0000259" key="2">
    <source>
        <dbReference type="SMART" id="SM00507"/>
    </source>
</evidence>
<organism evidence="3 4">
    <name type="scientific">Mycolicibacterium obuense</name>
    <dbReference type="NCBI Taxonomy" id="1807"/>
    <lineage>
        <taxon>Bacteria</taxon>
        <taxon>Bacillati</taxon>
        <taxon>Actinomycetota</taxon>
        <taxon>Actinomycetes</taxon>
        <taxon>Mycobacteriales</taxon>
        <taxon>Mycobacteriaceae</taxon>
        <taxon>Mycolicibacterium</taxon>
    </lineage>
</organism>
<dbReference type="AlphaFoldDB" id="A0A0J6VYM9"/>
<evidence type="ECO:0000313" key="3">
    <source>
        <dbReference type="EMBL" id="KMO74563.1"/>
    </source>
</evidence>
<dbReference type="InterPro" id="IPR003615">
    <property type="entry name" value="HNH_nuc"/>
</dbReference>
<dbReference type="EMBL" id="JYNU01000021">
    <property type="protein sequence ID" value="KMO74563.1"/>
    <property type="molecule type" value="Genomic_DNA"/>
</dbReference>
<accession>A0A0J6VYM9</accession>
<protein>
    <recommendedName>
        <fullName evidence="2">HNH nuclease domain-containing protein</fullName>
    </recommendedName>
</protein>